<evidence type="ECO:0000313" key="1">
    <source>
        <dbReference type="EMBL" id="QDT33308.1"/>
    </source>
</evidence>
<reference evidence="1 2" key="1">
    <citation type="submission" date="2019-02" db="EMBL/GenBank/DDBJ databases">
        <title>Deep-cultivation of Planctomycetes and their phenomic and genomic characterization uncovers novel biology.</title>
        <authorList>
            <person name="Wiegand S."/>
            <person name="Jogler M."/>
            <person name="Boedeker C."/>
            <person name="Pinto D."/>
            <person name="Vollmers J."/>
            <person name="Rivas-Marin E."/>
            <person name="Kohn T."/>
            <person name="Peeters S.H."/>
            <person name="Heuer A."/>
            <person name="Rast P."/>
            <person name="Oberbeckmann S."/>
            <person name="Bunk B."/>
            <person name="Jeske O."/>
            <person name="Meyerdierks A."/>
            <person name="Storesund J.E."/>
            <person name="Kallscheuer N."/>
            <person name="Luecker S."/>
            <person name="Lage O.M."/>
            <person name="Pohl T."/>
            <person name="Merkel B.J."/>
            <person name="Hornburger P."/>
            <person name="Mueller R.-W."/>
            <person name="Bruemmer F."/>
            <person name="Labrenz M."/>
            <person name="Spormann A.M."/>
            <person name="Op den Camp H."/>
            <person name="Overmann J."/>
            <person name="Amann R."/>
            <person name="Jetten M.S.M."/>
            <person name="Mascher T."/>
            <person name="Medema M.H."/>
            <person name="Devos D.P."/>
            <person name="Kaster A.-K."/>
            <person name="Ovreas L."/>
            <person name="Rohde M."/>
            <person name="Galperin M.Y."/>
            <person name="Jogler C."/>
        </authorList>
    </citation>
    <scope>NUCLEOTIDE SEQUENCE [LARGE SCALE GENOMIC DNA]</scope>
    <source>
        <strain evidence="1 2">Mal48</strain>
    </source>
</reference>
<keyword evidence="2" id="KW-1185">Reference proteome</keyword>
<dbReference type="Proteomes" id="UP000315724">
    <property type="component" value="Chromosome"/>
</dbReference>
<dbReference type="OrthoDB" id="272729at2"/>
<dbReference type="InterPro" id="IPR029024">
    <property type="entry name" value="TerB-like"/>
</dbReference>
<dbReference type="RefSeq" id="WP_145199417.1">
    <property type="nucleotide sequence ID" value="NZ_CP036267.1"/>
</dbReference>
<dbReference type="AlphaFoldDB" id="A0A517QNT2"/>
<organism evidence="1 2">
    <name type="scientific">Thalassoglobus polymorphus</name>
    <dbReference type="NCBI Taxonomy" id="2527994"/>
    <lineage>
        <taxon>Bacteria</taxon>
        <taxon>Pseudomonadati</taxon>
        <taxon>Planctomycetota</taxon>
        <taxon>Planctomycetia</taxon>
        <taxon>Planctomycetales</taxon>
        <taxon>Planctomycetaceae</taxon>
        <taxon>Thalassoglobus</taxon>
    </lineage>
</organism>
<dbReference type="CDD" id="cd07176">
    <property type="entry name" value="terB"/>
    <property type="match status" value="1"/>
</dbReference>
<evidence type="ECO:0000313" key="2">
    <source>
        <dbReference type="Proteomes" id="UP000315724"/>
    </source>
</evidence>
<gene>
    <name evidence="1" type="ORF">Mal48_25610</name>
</gene>
<dbReference type="KEGG" id="tpol:Mal48_25610"/>
<dbReference type="SUPFAM" id="SSF158682">
    <property type="entry name" value="TerB-like"/>
    <property type="match status" value="1"/>
</dbReference>
<sequence length="147" mass="16052">MGLFDSLFGGMDGGGRLSPQEAFAGILMGATACDGHLADDEVHGLCVALTRMKLYERMNEKQFNQMLNKLYGVIKKKGVEFLIDGCVEQLPSGLEKTAFANACDIVLADGVIEDDEKEFIEKLRKKLNLEGPVAKVIAEIMVVKNRG</sequence>
<protein>
    <recommendedName>
        <fullName evidence="3">Tellurite resistance protein TerB</fullName>
    </recommendedName>
</protein>
<dbReference type="EMBL" id="CP036267">
    <property type="protein sequence ID" value="QDT33308.1"/>
    <property type="molecule type" value="Genomic_DNA"/>
</dbReference>
<proteinExistence type="predicted"/>
<name>A0A517QNT2_9PLAN</name>
<accession>A0A517QNT2</accession>
<evidence type="ECO:0008006" key="3">
    <source>
        <dbReference type="Google" id="ProtNLM"/>
    </source>
</evidence>
<dbReference type="Gene3D" id="1.10.3680.10">
    <property type="entry name" value="TerB-like"/>
    <property type="match status" value="1"/>
</dbReference>